<name>A0A1S2LCL5_9BACI</name>
<comment type="caution">
    <text evidence="2">The sequence shown here is derived from an EMBL/GenBank/DDBJ whole genome shotgun (WGS) entry which is preliminary data.</text>
</comment>
<accession>A0A1S2LCL5</accession>
<organism evidence="2 3">
    <name type="scientific">Anaerobacillus arseniciselenatis</name>
    <dbReference type="NCBI Taxonomy" id="85682"/>
    <lineage>
        <taxon>Bacteria</taxon>
        <taxon>Bacillati</taxon>
        <taxon>Bacillota</taxon>
        <taxon>Bacilli</taxon>
        <taxon>Bacillales</taxon>
        <taxon>Bacillaceae</taxon>
        <taxon>Anaerobacillus</taxon>
    </lineage>
</organism>
<dbReference type="InterPro" id="IPR027417">
    <property type="entry name" value="P-loop_NTPase"/>
</dbReference>
<sequence>MERKEVILATGDEHLDEFIREDLEKTERAKVVAKVTTRRTLINKINELSPHLVVVGDDLVGESEEQDASDQEWELVIEEIRRFSYNLRIVFICDRSIDEIFLTKLTTYNITDIFHDGKLPENYLTQILDLPSYKNIEKFRGQVESVSQKLREKKRAAEEEEAETLMRTGAIPKEGKVVEVEVPIFQQLIVKPQIFVFGSAVKGSGSSTLTKMFAEYLSNLQLQVGVLESPYACSSWFELINGKSYIKDDWQSWHELIQEEKEIRKGMSINVDSVTYLVQNPSVPLTKWNLMKSAYLVGYARQIPILLYDLSDGLIEENEKLILRQANHIFLSTQFDPARVNASQDSIVRFLHDQNLTHKITLLCNHSNEYLIKKFGENLSEAYNNIKKIYYFPHLEEVKNALMEGKSVWKMLSEEKANTLDEIFSSMAKQSLGKELFENLQPMKKKKSVLSLFKKKKRK</sequence>
<dbReference type="SUPFAM" id="SSF52540">
    <property type="entry name" value="P-loop containing nucleoside triphosphate hydrolases"/>
    <property type="match status" value="1"/>
</dbReference>
<proteinExistence type="predicted"/>
<dbReference type="AlphaFoldDB" id="A0A1S2LCL5"/>
<dbReference type="OrthoDB" id="2538132at2"/>
<evidence type="ECO:0000256" key="1">
    <source>
        <dbReference type="SAM" id="Coils"/>
    </source>
</evidence>
<keyword evidence="3" id="KW-1185">Reference proteome</keyword>
<gene>
    <name evidence="2" type="ORF">BKP35_16565</name>
</gene>
<reference evidence="2 3" key="1">
    <citation type="submission" date="2016-10" db="EMBL/GenBank/DDBJ databases">
        <title>Draft genome sequences of four alkaliphilic bacteria belonging to the Anaerobacillus genus.</title>
        <authorList>
            <person name="Bassil N.M."/>
            <person name="Lloyd J.R."/>
        </authorList>
    </citation>
    <scope>NUCLEOTIDE SEQUENCE [LARGE SCALE GENOMIC DNA]</scope>
    <source>
        <strain evidence="2 3">DSM 15340</strain>
    </source>
</reference>
<evidence type="ECO:0000313" key="3">
    <source>
        <dbReference type="Proteomes" id="UP000180098"/>
    </source>
</evidence>
<dbReference type="Gene3D" id="3.40.50.300">
    <property type="entry name" value="P-loop containing nucleotide triphosphate hydrolases"/>
    <property type="match status" value="1"/>
</dbReference>
<feature type="coiled-coil region" evidence="1">
    <location>
        <begin position="136"/>
        <end position="167"/>
    </location>
</feature>
<keyword evidence="1" id="KW-0175">Coiled coil</keyword>
<protein>
    <submittedName>
        <fullName evidence="2">Uncharacterized protein</fullName>
    </submittedName>
</protein>
<dbReference type="EMBL" id="MLQQ01000044">
    <property type="protein sequence ID" value="OIJ09467.1"/>
    <property type="molecule type" value="Genomic_DNA"/>
</dbReference>
<evidence type="ECO:0000313" key="2">
    <source>
        <dbReference type="EMBL" id="OIJ09467.1"/>
    </source>
</evidence>
<dbReference type="RefSeq" id="WP_071314492.1">
    <property type="nucleotide sequence ID" value="NZ_MLQQ01000044.1"/>
</dbReference>
<dbReference type="Proteomes" id="UP000180098">
    <property type="component" value="Unassembled WGS sequence"/>
</dbReference>